<organism evidence="14 15">
    <name type="scientific">Vanessa tameamea</name>
    <name type="common">Kamehameha butterfly</name>
    <dbReference type="NCBI Taxonomy" id="334116"/>
    <lineage>
        <taxon>Eukaryota</taxon>
        <taxon>Metazoa</taxon>
        <taxon>Ecdysozoa</taxon>
        <taxon>Arthropoda</taxon>
        <taxon>Hexapoda</taxon>
        <taxon>Insecta</taxon>
        <taxon>Pterygota</taxon>
        <taxon>Neoptera</taxon>
        <taxon>Endopterygota</taxon>
        <taxon>Lepidoptera</taxon>
        <taxon>Glossata</taxon>
        <taxon>Ditrysia</taxon>
        <taxon>Papilionoidea</taxon>
        <taxon>Nymphalidae</taxon>
        <taxon>Nymphalinae</taxon>
        <taxon>Vanessa</taxon>
    </lineage>
</organism>
<reference evidence="15" key="1">
    <citation type="submission" date="2025-08" db="UniProtKB">
        <authorList>
            <consortium name="RefSeq"/>
        </authorList>
    </citation>
    <scope>IDENTIFICATION</scope>
    <source>
        <tissue evidence="15">Whole body</tissue>
    </source>
</reference>
<feature type="active site" description="Proton donor/acceptor" evidence="11">
    <location>
        <position position="505"/>
    </location>
</feature>
<comment type="similarity">
    <text evidence="2 11">Belongs to the peptidase M14 family.</text>
</comment>
<dbReference type="SMART" id="SM00631">
    <property type="entry name" value="Zn_pept"/>
    <property type="match status" value="1"/>
</dbReference>
<keyword evidence="9" id="KW-0482">Metalloprotease</keyword>
<evidence type="ECO:0000256" key="5">
    <source>
        <dbReference type="ARBA" id="ARBA00022723"/>
    </source>
</evidence>
<evidence type="ECO:0000256" key="8">
    <source>
        <dbReference type="ARBA" id="ARBA00022833"/>
    </source>
</evidence>
<keyword evidence="10" id="KW-1015">Disulfide bond</keyword>
<evidence type="ECO:0000256" key="10">
    <source>
        <dbReference type="ARBA" id="ARBA00023157"/>
    </source>
</evidence>
<evidence type="ECO:0000256" key="3">
    <source>
        <dbReference type="ARBA" id="ARBA00022645"/>
    </source>
</evidence>
<feature type="chain" id="PRO_5046214283" evidence="12">
    <location>
        <begin position="20"/>
        <end position="548"/>
    </location>
</feature>
<evidence type="ECO:0000256" key="4">
    <source>
        <dbReference type="ARBA" id="ARBA00022670"/>
    </source>
</evidence>
<gene>
    <name evidence="15" type="primary">LOC113394713</name>
</gene>
<dbReference type="InterPro" id="IPR003146">
    <property type="entry name" value="M14A_act_pep"/>
</dbReference>
<evidence type="ECO:0000256" key="2">
    <source>
        <dbReference type="ARBA" id="ARBA00005988"/>
    </source>
</evidence>
<dbReference type="Gene3D" id="3.40.630.10">
    <property type="entry name" value="Zn peptidases"/>
    <property type="match status" value="1"/>
</dbReference>
<dbReference type="SUPFAM" id="SSF53187">
    <property type="entry name" value="Zn-dependent exopeptidases"/>
    <property type="match status" value="1"/>
</dbReference>
<dbReference type="Pfam" id="PF02244">
    <property type="entry name" value="Propep_M14"/>
    <property type="match status" value="2"/>
</dbReference>
<evidence type="ECO:0000313" key="15">
    <source>
        <dbReference type="RefSeq" id="XP_064074385.1"/>
    </source>
</evidence>
<evidence type="ECO:0000256" key="11">
    <source>
        <dbReference type="PROSITE-ProRule" id="PRU01379"/>
    </source>
</evidence>
<dbReference type="PANTHER" id="PTHR11705">
    <property type="entry name" value="PROTEASE FAMILY M14 CARBOXYPEPTIDASE A,B"/>
    <property type="match status" value="1"/>
</dbReference>
<sequence length="548" mass="62542">MTSLIVLSCVLAFVNAVIAGNHEIYSGYSVHGVRLRDQADQIVLHKLEEDLNVDLWNHGAPGLRDALVMVSPENKREFLAILDQNGLNHYLHLDDVASSLKEYDTQVSSWKLSRTNRMPFLDYPRYAEVDAYMERIAREYPDLVTYSVYSVKLRDRSDQLVLLNLQVELNVDLWDHGAPDLRNALVMVSPENKLKFLDTLEENSINHQLHLTDVALFLKAYDTHVTSWKQSRTNRMPFEDYPRYAEVDAYMERLAQEYPSLVTLVNAGASFEGRAIKYLKISTTNFSNTSKPIYFLDATLHAREWVTVPVALYSIHRLVENLRDQDRDLLENVDWIVLPIANPDGYEYSHTDDRLWRRTRSYNAEVSTECWGVDANRNFDVNFNTIGVSSDPCSNVYPGHVAFSEPETRYVRDILLENIDRLQLYLNIHSHGNYLLFGFGNTTLPANVAQLHHVAAAMGAAIDVKKLPIAPYYLIGNSNLVLYGSSGSAQDYGQEVGVPFSYTLELPGYGYSFVVPPQYIDQINTETWEGIALSARLASLYYRARNRF</sequence>
<name>A0ABM4ASX5_VANTA</name>
<keyword evidence="7" id="KW-0378">Hydrolase</keyword>
<dbReference type="Gene3D" id="3.30.70.340">
    <property type="entry name" value="Metallocarboxypeptidase-like"/>
    <property type="match status" value="2"/>
</dbReference>
<evidence type="ECO:0000256" key="7">
    <source>
        <dbReference type="ARBA" id="ARBA00022801"/>
    </source>
</evidence>
<evidence type="ECO:0000256" key="1">
    <source>
        <dbReference type="ARBA" id="ARBA00001947"/>
    </source>
</evidence>
<dbReference type="Proteomes" id="UP001652626">
    <property type="component" value="Chromosome 21"/>
</dbReference>
<dbReference type="InterPro" id="IPR000834">
    <property type="entry name" value="Peptidase_M14"/>
</dbReference>
<dbReference type="PROSITE" id="PS52035">
    <property type="entry name" value="PEPTIDASE_M14"/>
    <property type="match status" value="1"/>
</dbReference>
<comment type="cofactor">
    <cofactor evidence="1">
        <name>Zn(2+)</name>
        <dbReference type="ChEBI" id="CHEBI:29105"/>
    </cofactor>
</comment>
<keyword evidence="8" id="KW-0862">Zinc</keyword>
<feature type="signal peptide" evidence="12">
    <location>
        <begin position="1"/>
        <end position="19"/>
    </location>
</feature>
<proteinExistence type="inferred from homology"/>
<evidence type="ECO:0000313" key="14">
    <source>
        <dbReference type="Proteomes" id="UP001652626"/>
    </source>
</evidence>
<keyword evidence="5" id="KW-0479">Metal-binding</keyword>
<keyword evidence="4" id="KW-0645">Protease</keyword>
<keyword evidence="14" id="KW-1185">Reference proteome</keyword>
<dbReference type="Pfam" id="PF00246">
    <property type="entry name" value="Peptidase_M14"/>
    <property type="match status" value="1"/>
</dbReference>
<evidence type="ECO:0000256" key="12">
    <source>
        <dbReference type="SAM" id="SignalP"/>
    </source>
</evidence>
<feature type="domain" description="Peptidase M14" evidence="13">
    <location>
        <begin position="240"/>
        <end position="538"/>
    </location>
</feature>
<dbReference type="SUPFAM" id="SSF54897">
    <property type="entry name" value="Protease propeptides/inhibitors"/>
    <property type="match status" value="2"/>
</dbReference>
<accession>A0ABM4ASX5</accession>
<dbReference type="PANTHER" id="PTHR11705:SF140">
    <property type="entry name" value="FI02848P-RELATED"/>
    <property type="match status" value="1"/>
</dbReference>
<protein>
    <submittedName>
        <fullName evidence="15">Carboxypeptidase B-like</fullName>
    </submittedName>
</protein>
<evidence type="ECO:0000256" key="9">
    <source>
        <dbReference type="ARBA" id="ARBA00023049"/>
    </source>
</evidence>
<dbReference type="GeneID" id="113394713"/>
<dbReference type="PRINTS" id="PR00765">
    <property type="entry name" value="CRBOXYPTASEA"/>
</dbReference>
<evidence type="ECO:0000259" key="13">
    <source>
        <dbReference type="PROSITE" id="PS52035"/>
    </source>
</evidence>
<keyword evidence="3" id="KW-0121">Carboxypeptidase</keyword>
<evidence type="ECO:0000256" key="6">
    <source>
        <dbReference type="ARBA" id="ARBA00022729"/>
    </source>
</evidence>
<keyword evidence="6 12" id="KW-0732">Signal</keyword>
<dbReference type="RefSeq" id="XP_064074385.1">
    <property type="nucleotide sequence ID" value="XM_064218315.1"/>
</dbReference>
<dbReference type="InterPro" id="IPR036990">
    <property type="entry name" value="M14A-like_propep"/>
</dbReference>